<evidence type="ECO:0000256" key="10">
    <source>
        <dbReference type="SAM" id="SignalP"/>
    </source>
</evidence>
<evidence type="ECO:0000256" key="5">
    <source>
        <dbReference type="ARBA" id="ARBA00022989"/>
    </source>
</evidence>
<sequence>MELKWSVLLFSMLAIQPTFCENILHPLKINSDVITISNVLHDIVDEFLIKNHIAFNIRAMTIPSTLSWDILSSFMAKNNEKFHYRFYYTRFIKFMKKTFAFSNVLFLESIDDFEHIEKYYNGLRFLDQPIKHFIFIPNLTYEMLKSTLILQHYPSLKLFSSAIFYYTYFITNEEETVTLSTFEWFSPYGCNTPYSNKLNTFYKKSMKWESNLENYEKFMEYHGCELVLALPVPTKIGNIFYVSGFSVLNENQTSFKVFGITPVIFEIAGKFHNFSAEFQPIDVERNLMMNSESTNIAIFPINGNIKHLNVFFEVRSLHKLNNAFVASNVIVDVNVRMFVTPAEKYTAYEKFILPFDIQTWILLSTTFLSTFFTILIINRFSKSTKSLVYGQNIETPIWNVISIVFGISQTKLPTKNFSRFILVMFIFFCLIFRTCFQSKFFEFMTSEPRRPAPQTIDEVIDRGYDVYSMHANKDLSNGENRGTRWPNINVLDPFDFMKKFQSQSQNSSANIGLCVDEFFQNDLESRTKERIYWNQLKDSVLYTTYEVFIFWNYSYYFIMFKNIVNNLIPTGIMKHLIEEHYTRKWKFDKLEDGPSVLNIDNLLFGFNICLCESSVRPIEINPDVEMIANVLNNIVDVFFVNNKIVFNIHAFGNLPQTTSDIMQSFLSKNTEKFRYRFRYYKLLYTKKSIFLPYSNIIFLESIDNFEALEKTFQSVRYQNQPIIYIIYIANLKYESLKDAWILKHYKELLMDSTNFLHNSFFITNEKESIVLSTFEWFSPNKCNRPFLNKINTFSKEHLKWNSELKNYEKYLQYNQCELVLGVPVVPKGDTSEHVSSYAKVYKNNSDFEVYGITPIIFDIAGKYQNFSVGYQPINVDNNYILYPDSSEAFALLINETLKNPNVYFEVAIPLFVKYDIRFSNVIANVGVRMFVTPAEKFSPYEKFFLPFDLATWILLGSTFMLTFMSILIINCFSQSTKSLVYGHQVETPFWNVISIFFGISQTKLPTKNFSRFILILFIYFCLIFRTCFQSKFFEFMKSEPRRSPPRTIDDLIDRSYDVYSMEVNADLSSGGYRERRWPRIQEIDNQKFHKLFSFQSQNSTAKLALCIDEFYLNFVETNSKRQHTWSMIEDTILYTTHDVFVFWSHTYYFRMLRYIINNLIPTGVMKHLVEKYYTKKWISEKVEERPKVLSIDNLLFGFKIWFACCLISFATFILEKLKYFYKADQHNHIKKKFIGSFFIFLSSLYDFENLERKFGVFRKGDEAIKFFIFIPNLTYSQVRTSWIYKYYRKILMISGGIFHHSYFITIEVDTVTLSAIEWFSPFGCNRPYLHRLNIFNKTTMSWKFKLKNYEKFLQYYGCKLVMMLPSSDRDGNLYHVSGYSILDPSKFPYFEIKGITPIIYEITAKKHDFLTRYQPAFIPAGWLVSEKAEEITIYPIKKTVFEPLIYFEVISLYNANYNLRVSNVVANLNVHMVVTPADKYTPYEKFFLPFDLLTWILFCVTFVLTFLVIFIINCFSKSVQDLVYGNKVDTPIWNIVSIFFGISQMKLPNSNFSRFIWIMFIYFCLIFRTCFQSKFFEFMTSEPRQPPPKTIDDLIDKGYKVYAMDVNQKLASDLYRTERWPKVLNVTPIAFMDKFLTQSQNSSAKMGLCVDEYFKNFVEFGEQRNDDWNQLEDVVLYTTYETFMFHNFAFYYRMFKNVIDNLIPTGVMKHLIENYYTKKWKFEKLEDEPKVLSLDDLIFGFNIWLGCCLITIIVFFAEQIGRIKSRVNRNNLEELNYLKIHPLEGDATEPFSSLGMDFGKSFKIKEQRDEL</sequence>
<evidence type="ECO:0000256" key="1">
    <source>
        <dbReference type="ARBA" id="ARBA00004651"/>
    </source>
</evidence>
<keyword evidence="5 9" id="KW-1133">Transmembrane helix</keyword>
<keyword evidence="4 9" id="KW-0812">Transmembrane</keyword>
<feature type="domain" description="Ionotropic glutamate receptor C-terminal" evidence="11">
    <location>
        <begin position="949"/>
        <end position="1116"/>
    </location>
</feature>
<feature type="signal peptide" evidence="10">
    <location>
        <begin position="1"/>
        <end position="20"/>
    </location>
</feature>
<gene>
    <name evidence="12" type="ORF">CHIRRI_LOCUS3546</name>
</gene>
<feature type="transmembrane region" description="Helical" evidence="9">
    <location>
        <begin position="949"/>
        <end position="972"/>
    </location>
</feature>
<feature type="transmembrane region" description="Helical" evidence="9">
    <location>
        <begin position="979"/>
        <end position="997"/>
    </location>
</feature>
<feature type="domain" description="Ionotropic glutamate receptor C-terminal" evidence="11">
    <location>
        <begin position="1494"/>
        <end position="1598"/>
    </location>
</feature>
<dbReference type="InterPro" id="IPR001320">
    <property type="entry name" value="Iontro_rcpt_C"/>
</dbReference>
<comment type="subcellular location">
    <subcellularLocation>
        <location evidence="1">Cell membrane</location>
        <topology evidence="1">Multi-pass membrane protein</topology>
    </subcellularLocation>
</comment>
<dbReference type="PANTHER" id="PTHR42643">
    <property type="entry name" value="IONOTROPIC RECEPTOR 20A-RELATED"/>
    <property type="match status" value="1"/>
</dbReference>
<feature type="transmembrane region" description="Helical" evidence="9">
    <location>
        <begin position="1737"/>
        <end position="1757"/>
    </location>
</feature>
<feature type="domain" description="Ionotropic glutamate receptor C-terminal" evidence="11">
    <location>
        <begin position="357"/>
        <end position="460"/>
    </location>
</feature>
<keyword evidence="13" id="KW-1185">Reference proteome</keyword>
<dbReference type="InterPro" id="IPR052192">
    <property type="entry name" value="Insect_Ionotropic_Sensory_Rcpt"/>
</dbReference>
<dbReference type="Proteomes" id="UP001153620">
    <property type="component" value="Chromosome 1"/>
</dbReference>
<evidence type="ECO:0000256" key="3">
    <source>
        <dbReference type="ARBA" id="ARBA00022475"/>
    </source>
</evidence>
<accession>A0A9N9RQ19</accession>
<evidence type="ECO:0000256" key="4">
    <source>
        <dbReference type="ARBA" id="ARBA00022692"/>
    </source>
</evidence>
<dbReference type="EMBL" id="OU895877">
    <property type="protein sequence ID" value="CAG9800606.1"/>
    <property type="molecule type" value="Genomic_DNA"/>
</dbReference>
<evidence type="ECO:0000256" key="8">
    <source>
        <dbReference type="ARBA" id="ARBA00023180"/>
    </source>
</evidence>
<keyword evidence="10" id="KW-0732">Signal</keyword>
<feature type="transmembrane region" description="Helical" evidence="9">
    <location>
        <begin position="1009"/>
        <end position="1028"/>
    </location>
</feature>
<keyword evidence="3" id="KW-1003">Cell membrane</keyword>
<feature type="transmembrane region" description="Helical" evidence="9">
    <location>
        <begin position="417"/>
        <end position="434"/>
    </location>
</feature>
<feature type="transmembrane region" description="Helical" evidence="9">
    <location>
        <begin position="357"/>
        <end position="377"/>
    </location>
</feature>
<feature type="transmembrane region" description="Helical" evidence="9">
    <location>
        <begin position="1555"/>
        <end position="1571"/>
    </location>
</feature>
<feature type="transmembrane region" description="Helical" evidence="9">
    <location>
        <begin position="1674"/>
        <end position="1692"/>
    </location>
</feature>
<feature type="transmembrane region" description="Helical" evidence="9">
    <location>
        <begin position="1194"/>
        <end position="1213"/>
    </location>
</feature>
<keyword evidence="6 9" id="KW-0472">Membrane</keyword>
<evidence type="ECO:0000313" key="13">
    <source>
        <dbReference type="Proteomes" id="UP001153620"/>
    </source>
</evidence>
<evidence type="ECO:0000256" key="2">
    <source>
        <dbReference type="ARBA" id="ARBA00008685"/>
    </source>
</evidence>
<feature type="chain" id="PRO_5040498628" description="Ionotropic glutamate receptor C-terminal domain-containing protein" evidence="10">
    <location>
        <begin position="21"/>
        <end position="1811"/>
    </location>
</feature>
<feature type="transmembrane region" description="Helical" evidence="9">
    <location>
        <begin position="1492"/>
        <end position="1512"/>
    </location>
</feature>
<evidence type="ECO:0000313" key="12">
    <source>
        <dbReference type="EMBL" id="CAG9800606.1"/>
    </source>
</evidence>
<evidence type="ECO:0000256" key="6">
    <source>
        <dbReference type="ARBA" id="ARBA00023136"/>
    </source>
</evidence>
<evidence type="ECO:0000259" key="11">
    <source>
        <dbReference type="Pfam" id="PF00060"/>
    </source>
</evidence>
<dbReference type="Pfam" id="PF00060">
    <property type="entry name" value="Lig_chan"/>
    <property type="match status" value="3"/>
</dbReference>
<comment type="similarity">
    <text evidence="2">Belongs to the glutamate-gated ion channel (TC 1.A.10.1) family.</text>
</comment>
<organism evidence="12 13">
    <name type="scientific">Chironomus riparius</name>
    <dbReference type="NCBI Taxonomy" id="315576"/>
    <lineage>
        <taxon>Eukaryota</taxon>
        <taxon>Metazoa</taxon>
        <taxon>Ecdysozoa</taxon>
        <taxon>Arthropoda</taxon>
        <taxon>Hexapoda</taxon>
        <taxon>Insecta</taxon>
        <taxon>Pterygota</taxon>
        <taxon>Neoptera</taxon>
        <taxon>Endopterygota</taxon>
        <taxon>Diptera</taxon>
        <taxon>Nematocera</taxon>
        <taxon>Chironomoidea</taxon>
        <taxon>Chironomidae</taxon>
        <taxon>Chironominae</taxon>
        <taxon>Chironomus</taxon>
    </lineage>
</organism>
<dbReference type="GO" id="GO:0005886">
    <property type="term" value="C:plasma membrane"/>
    <property type="evidence" value="ECO:0007669"/>
    <property type="project" value="UniProtKB-SubCell"/>
</dbReference>
<evidence type="ECO:0000256" key="9">
    <source>
        <dbReference type="SAM" id="Phobius"/>
    </source>
</evidence>
<reference evidence="12" key="1">
    <citation type="submission" date="2022-01" db="EMBL/GenBank/DDBJ databases">
        <authorList>
            <person name="King R."/>
        </authorList>
    </citation>
    <scope>NUCLEOTIDE SEQUENCE</scope>
</reference>
<proteinExistence type="inferred from homology"/>
<keyword evidence="7" id="KW-0675">Receptor</keyword>
<protein>
    <recommendedName>
        <fullName evidence="11">Ionotropic glutamate receptor C-terminal domain-containing protein</fullName>
    </recommendedName>
</protein>
<name>A0A9N9RQ19_9DIPT</name>
<dbReference type="GO" id="GO:0015276">
    <property type="term" value="F:ligand-gated monoatomic ion channel activity"/>
    <property type="evidence" value="ECO:0007669"/>
    <property type="project" value="InterPro"/>
</dbReference>
<dbReference type="Gene3D" id="1.10.287.70">
    <property type="match status" value="3"/>
</dbReference>
<evidence type="ECO:0000256" key="7">
    <source>
        <dbReference type="ARBA" id="ARBA00023170"/>
    </source>
</evidence>
<dbReference type="OrthoDB" id="8050636at2759"/>
<dbReference type="GO" id="GO:0050906">
    <property type="term" value="P:detection of stimulus involved in sensory perception"/>
    <property type="evidence" value="ECO:0007669"/>
    <property type="project" value="UniProtKB-ARBA"/>
</dbReference>
<reference evidence="12" key="2">
    <citation type="submission" date="2022-10" db="EMBL/GenBank/DDBJ databases">
        <authorList>
            <consortium name="ENA_rothamsted_submissions"/>
            <consortium name="culmorum"/>
            <person name="King R."/>
        </authorList>
    </citation>
    <scope>NUCLEOTIDE SEQUENCE</scope>
</reference>
<keyword evidence="8" id="KW-0325">Glycoprotein</keyword>
<dbReference type="PANTHER" id="PTHR42643:SF30">
    <property type="entry name" value="IONOTROPIC RECEPTOR 40A-RELATED"/>
    <property type="match status" value="1"/>
</dbReference>